<dbReference type="InterPro" id="IPR008886">
    <property type="entry name" value="UPF0227/Esterase_YqiA"/>
</dbReference>
<gene>
    <name evidence="1" type="ORF">MNB_SM-7-1208</name>
</gene>
<proteinExistence type="predicted"/>
<protein>
    <submittedName>
        <fullName evidence="1">Putative esterase, FIGfam005057</fullName>
    </submittedName>
</protein>
<dbReference type="InterPro" id="IPR029058">
    <property type="entry name" value="AB_hydrolase_fold"/>
</dbReference>
<dbReference type="SUPFAM" id="SSF53474">
    <property type="entry name" value="alpha/beta-Hydrolases"/>
    <property type="match status" value="1"/>
</dbReference>
<dbReference type="Pfam" id="PF05728">
    <property type="entry name" value="UPF0227"/>
    <property type="match status" value="1"/>
</dbReference>
<dbReference type="PANTHER" id="PTHR35602:SF3">
    <property type="entry name" value="ESTERASE YQIA"/>
    <property type="match status" value="1"/>
</dbReference>
<name>A0A1W1BEV5_9ZZZZ</name>
<organism evidence="1">
    <name type="scientific">hydrothermal vent metagenome</name>
    <dbReference type="NCBI Taxonomy" id="652676"/>
    <lineage>
        <taxon>unclassified sequences</taxon>
        <taxon>metagenomes</taxon>
        <taxon>ecological metagenomes</taxon>
    </lineage>
</organism>
<reference evidence="1" key="1">
    <citation type="submission" date="2016-10" db="EMBL/GenBank/DDBJ databases">
        <authorList>
            <person name="de Groot N.N."/>
        </authorList>
    </citation>
    <scope>NUCLEOTIDE SEQUENCE</scope>
</reference>
<dbReference type="AlphaFoldDB" id="A0A1W1BEV5"/>
<dbReference type="Gene3D" id="3.40.50.1820">
    <property type="entry name" value="alpha/beta hydrolase"/>
    <property type="match status" value="1"/>
</dbReference>
<dbReference type="PANTHER" id="PTHR35602">
    <property type="entry name" value="ESTERASE YQIA-RELATED"/>
    <property type="match status" value="1"/>
</dbReference>
<sequence>MVLYIHGFASSGEGEKARIFREHYRKSGEKFLAPSLSFIPELAVGTLEEIIKNCEDVKLIGSSLGGYYALFLARKYDLKAILINPSLHPQATLKKVLGEQNCYYDGESRFCWDERHIKMLDEFVVTKPPLANLFVMLQKGDETLDWSVAAKELDGAKMLIEEGGNHSFSGIARHFDAIDRFLDIK</sequence>
<accession>A0A1W1BEV5</accession>
<evidence type="ECO:0000313" key="1">
    <source>
        <dbReference type="EMBL" id="SFV52074.1"/>
    </source>
</evidence>
<dbReference type="EMBL" id="FPHB01000020">
    <property type="protein sequence ID" value="SFV52074.1"/>
    <property type="molecule type" value="Genomic_DNA"/>
</dbReference>